<organism evidence="1 2">
    <name type="scientific">Forsythia ovata</name>
    <dbReference type="NCBI Taxonomy" id="205694"/>
    <lineage>
        <taxon>Eukaryota</taxon>
        <taxon>Viridiplantae</taxon>
        <taxon>Streptophyta</taxon>
        <taxon>Embryophyta</taxon>
        <taxon>Tracheophyta</taxon>
        <taxon>Spermatophyta</taxon>
        <taxon>Magnoliopsida</taxon>
        <taxon>eudicotyledons</taxon>
        <taxon>Gunneridae</taxon>
        <taxon>Pentapetalae</taxon>
        <taxon>asterids</taxon>
        <taxon>lamiids</taxon>
        <taxon>Lamiales</taxon>
        <taxon>Oleaceae</taxon>
        <taxon>Forsythieae</taxon>
        <taxon>Forsythia</taxon>
    </lineage>
</organism>
<reference evidence="2" key="1">
    <citation type="submission" date="2024-07" db="EMBL/GenBank/DDBJ databases">
        <title>Two chromosome-level genome assemblies of Korean endemic species Abeliophyllum distichum and Forsythia ovata (Oleaceae).</title>
        <authorList>
            <person name="Jang H."/>
        </authorList>
    </citation>
    <scope>NUCLEOTIDE SEQUENCE [LARGE SCALE GENOMIC DNA]</scope>
</reference>
<protein>
    <submittedName>
        <fullName evidence="1">Uncharacterized protein</fullName>
    </submittedName>
</protein>
<accession>A0ABD1VNE4</accession>
<gene>
    <name evidence="1" type="ORF">Fot_20265</name>
</gene>
<dbReference type="Proteomes" id="UP001604277">
    <property type="component" value="Unassembled WGS sequence"/>
</dbReference>
<comment type="caution">
    <text evidence="1">The sequence shown here is derived from an EMBL/GenBank/DDBJ whole genome shotgun (WGS) entry which is preliminary data.</text>
</comment>
<sequence length="217" mass="25032">MSDSLSDLRAKIDGVCCQIAGKIDKPPAEMSSWAPPLEKFPLLPAPETGANARNMGEKFFPWYETREKSELASVTLRPQNHGNILRGDYPAPDYGEYNTEQFTIRLFYGGCFLTKDGNTLYEGSKVDYIDNCYVTYFSKFTLDRVMNYAYKRSRLNLNYGLMRLATDQHVAEMLQDIGPTRTFDMYLIPLVLPHYFLWDYSIHIDQHVPEPESKKIK</sequence>
<evidence type="ECO:0000313" key="2">
    <source>
        <dbReference type="Proteomes" id="UP001604277"/>
    </source>
</evidence>
<dbReference type="EMBL" id="JBFOLJ010000005">
    <property type="protein sequence ID" value="KAL2538874.1"/>
    <property type="molecule type" value="Genomic_DNA"/>
</dbReference>
<proteinExistence type="predicted"/>
<dbReference type="AlphaFoldDB" id="A0ABD1VNE4"/>
<keyword evidence="2" id="KW-1185">Reference proteome</keyword>
<name>A0ABD1VNE4_9LAMI</name>
<evidence type="ECO:0000313" key="1">
    <source>
        <dbReference type="EMBL" id="KAL2538874.1"/>
    </source>
</evidence>